<protein>
    <recommendedName>
        <fullName evidence="5">DASH complex subunit DAD2</fullName>
    </recommendedName>
    <alternativeName>
        <fullName evidence="17">Outer kinetochore protein DAD2</fullName>
    </alternativeName>
</protein>
<evidence type="ECO:0000256" key="5">
    <source>
        <dbReference type="ARBA" id="ARBA00020260"/>
    </source>
</evidence>
<proteinExistence type="inferred from homology"/>
<keyword evidence="7" id="KW-0963">Cytoplasm</keyword>
<dbReference type="GO" id="GO:0044732">
    <property type="term" value="C:mitotic spindle pole body"/>
    <property type="evidence" value="ECO:0007669"/>
    <property type="project" value="TreeGrafter"/>
</dbReference>
<evidence type="ECO:0000256" key="9">
    <source>
        <dbReference type="ARBA" id="ARBA00022701"/>
    </source>
</evidence>
<keyword evidence="8" id="KW-0132">Cell division</keyword>
<gene>
    <name evidence="19" type="ORF">SAPINGB_P001366</name>
</gene>
<evidence type="ECO:0000256" key="13">
    <source>
        <dbReference type="ARBA" id="ARBA00023212"/>
    </source>
</evidence>
<evidence type="ECO:0000256" key="12">
    <source>
        <dbReference type="ARBA" id="ARBA00022838"/>
    </source>
</evidence>
<evidence type="ECO:0000256" key="14">
    <source>
        <dbReference type="ARBA" id="ARBA00023242"/>
    </source>
</evidence>
<evidence type="ECO:0000256" key="7">
    <source>
        <dbReference type="ARBA" id="ARBA00022490"/>
    </source>
</evidence>
<organism evidence="19 20">
    <name type="scientific">Magnusiomyces paraingens</name>
    <dbReference type="NCBI Taxonomy" id="2606893"/>
    <lineage>
        <taxon>Eukaryota</taxon>
        <taxon>Fungi</taxon>
        <taxon>Dikarya</taxon>
        <taxon>Ascomycota</taxon>
        <taxon>Saccharomycotina</taxon>
        <taxon>Dipodascomycetes</taxon>
        <taxon>Dipodascales</taxon>
        <taxon>Dipodascaceae</taxon>
        <taxon>Magnusiomyces</taxon>
    </lineage>
</organism>
<keyword evidence="6" id="KW-0158">Chromosome</keyword>
<dbReference type="PANTHER" id="PTHR28036:SF1">
    <property type="entry name" value="DASH COMPLEX SUBUNIT DAD2"/>
    <property type="match status" value="1"/>
</dbReference>
<keyword evidence="14" id="KW-0539">Nucleus</keyword>
<dbReference type="GeneID" id="43580189"/>
<feature type="compositionally biased region" description="Polar residues" evidence="18">
    <location>
        <begin position="1"/>
        <end position="19"/>
    </location>
</feature>
<evidence type="ECO:0000256" key="11">
    <source>
        <dbReference type="ARBA" id="ARBA00022829"/>
    </source>
</evidence>
<evidence type="ECO:0000256" key="4">
    <source>
        <dbReference type="ARBA" id="ARBA00005501"/>
    </source>
</evidence>
<evidence type="ECO:0000256" key="16">
    <source>
        <dbReference type="ARBA" id="ARBA00023328"/>
    </source>
</evidence>
<feature type="region of interest" description="Disordered" evidence="18">
    <location>
        <begin position="1"/>
        <end position="20"/>
    </location>
</feature>
<dbReference type="InterPro" id="IPR013963">
    <property type="entry name" value="DASH_Dad2"/>
</dbReference>
<evidence type="ECO:0000256" key="1">
    <source>
        <dbReference type="ARBA" id="ARBA00004123"/>
    </source>
</evidence>
<evidence type="ECO:0000256" key="8">
    <source>
        <dbReference type="ARBA" id="ARBA00022618"/>
    </source>
</evidence>
<dbReference type="GO" id="GO:0051301">
    <property type="term" value="P:cell division"/>
    <property type="evidence" value="ECO:0007669"/>
    <property type="project" value="UniProtKB-KW"/>
</dbReference>
<evidence type="ECO:0000256" key="2">
    <source>
        <dbReference type="ARBA" id="ARBA00004186"/>
    </source>
</evidence>
<evidence type="ECO:0000256" key="15">
    <source>
        <dbReference type="ARBA" id="ARBA00023306"/>
    </source>
</evidence>
<dbReference type="AlphaFoldDB" id="A0A5E8BBI7"/>
<keyword evidence="12" id="KW-0995">Kinetochore</keyword>
<dbReference type="GO" id="GO:0005874">
    <property type="term" value="C:microtubule"/>
    <property type="evidence" value="ECO:0007669"/>
    <property type="project" value="UniProtKB-KW"/>
</dbReference>
<evidence type="ECO:0000256" key="18">
    <source>
        <dbReference type="SAM" id="MobiDB-lite"/>
    </source>
</evidence>
<keyword evidence="15" id="KW-0131">Cell cycle</keyword>
<keyword evidence="10" id="KW-0498">Mitosis</keyword>
<keyword evidence="9" id="KW-0493">Microtubule</keyword>
<accession>A0A5E8BBI7</accession>
<keyword evidence="20" id="KW-1185">Reference proteome</keyword>
<dbReference type="PANTHER" id="PTHR28036">
    <property type="entry name" value="DASH COMPLEX SUBUNIT DAD2"/>
    <property type="match status" value="1"/>
</dbReference>
<evidence type="ECO:0000313" key="19">
    <source>
        <dbReference type="EMBL" id="VVT46746.1"/>
    </source>
</evidence>
<keyword evidence="13" id="KW-0206">Cytoskeleton</keyword>
<dbReference type="Proteomes" id="UP000398389">
    <property type="component" value="Unassembled WGS sequence"/>
</dbReference>
<reference evidence="19 20" key="1">
    <citation type="submission" date="2019-09" db="EMBL/GenBank/DDBJ databases">
        <authorList>
            <person name="Brejova B."/>
        </authorList>
    </citation>
    <scope>NUCLEOTIDE SEQUENCE [LARGE SCALE GENOMIC DNA]</scope>
</reference>
<evidence type="ECO:0000256" key="3">
    <source>
        <dbReference type="ARBA" id="ARBA00004629"/>
    </source>
</evidence>
<keyword evidence="11" id="KW-0159">Chromosome partition</keyword>
<dbReference type="Pfam" id="PF08654">
    <property type="entry name" value="DASH_Dad2"/>
    <property type="match status" value="1"/>
</dbReference>
<sequence length="113" mass="12582">MNQHQQKDYQQQRTSSNTAALAAHVAEKKRELAGFQELVFLSDNLVQQLSEYAENADSLASGTEAVAAVLKNWSNVIRAVTLANSKITNLTQEDYDDVAKPPLPEILVRKRLD</sequence>
<dbReference type="GO" id="GO:0000278">
    <property type="term" value="P:mitotic cell cycle"/>
    <property type="evidence" value="ECO:0007669"/>
    <property type="project" value="InterPro"/>
</dbReference>
<dbReference type="GO" id="GO:1990023">
    <property type="term" value="C:mitotic spindle midzone"/>
    <property type="evidence" value="ECO:0007669"/>
    <property type="project" value="TreeGrafter"/>
</dbReference>
<dbReference type="OrthoDB" id="3230169at2759"/>
<dbReference type="GO" id="GO:0008608">
    <property type="term" value="P:attachment of spindle microtubules to kinetochore"/>
    <property type="evidence" value="ECO:0007669"/>
    <property type="project" value="TreeGrafter"/>
</dbReference>
<evidence type="ECO:0000256" key="6">
    <source>
        <dbReference type="ARBA" id="ARBA00022454"/>
    </source>
</evidence>
<comment type="subcellular location">
    <subcellularLocation>
        <location evidence="3">Chromosome</location>
        <location evidence="3">Centromere</location>
        <location evidence="3">Kinetochore</location>
    </subcellularLocation>
    <subcellularLocation>
        <location evidence="2">Cytoplasm</location>
        <location evidence="2">Cytoskeleton</location>
        <location evidence="2">Spindle</location>
    </subcellularLocation>
    <subcellularLocation>
        <location evidence="1">Nucleus</location>
    </subcellularLocation>
</comment>
<name>A0A5E8BBI7_9ASCO</name>
<evidence type="ECO:0000256" key="10">
    <source>
        <dbReference type="ARBA" id="ARBA00022776"/>
    </source>
</evidence>
<dbReference type="EMBL" id="CABVLU010000001">
    <property type="protein sequence ID" value="VVT46746.1"/>
    <property type="molecule type" value="Genomic_DNA"/>
</dbReference>
<dbReference type="RefSeq" id="XP_031851980.1">
    <property type="nucleotide sequence ID" value="XM_031996089.1"/>
</dbReference>
<evidence type="ECO:0000313" key="20">
    <source>
        <dbReference type="Proteomes" id="UP000398389"/>
    </source>
</evidence>
<comment type="similarity">
    <text evidence="4">Belongs to the DASH complex DAD2 family.</text>
</comment>
<evidence type="ECO:0000256" key="17">
    <source>
        <dbReference type="ARBA" id="ARBA00030568"/>
    </source>
</evidence>
<dbReference type="GO" id="GO:0042729">
    <property type="term" value="C:DASH complex"/>
    <property type="evidence" value="ECO:0007669"/>
    <property type="project" value="InterPro"/>
</dbReference>
<keyword evidence="16" id="KW-0137">Centromere</keyword>